<keyword evidence="6" id="KW-0812">Transmembrane</keyword>
<dbReference type="PANTHER" id="PTHR46091">
    <property type="entry name" value="BLR7054 PROTEIN"/>
    <property type="match status" value="1"/>
</dbReference>
<reference evidence="7 8" key="1">
    <citation type="submission" date="2016-10" db="EMBL/GenBank/DDBJ databases">
        <authorList>
            <person name="de Groot N.N."/>
        </authorList>
    </citation>
    <scope>NUCLEOTIDE SEQUENCE [LARGE SCALE GENOMIC DNA]</scope>
    <source>
        <strain evidence="7 8">DSM 16195</strain>
    </source>
</reference>
<keyword evidence="5" id="KW-0520">NAD</keyword>
<dbReference type="PANTHER" id="PTHR46091:SF3">
    <property type="entry name" value="AMINE OXIDASE DOMAIN-CONTAINING PROTEIN"/>
    <property type="match status" value="1"/>
</dbReference>
<evidence type="ECO:0000313" key="7">
    <source>
        <dbReference type="EMBL" id="SDE54863.1"/>
    </source>
</evidence>
<dbReference type="SUPFAM" id="SSF51905">
    <property type="entry name" value="FAD/NAD(P)-binding domain"/>
    <property type="match status" value="1"/>
</dbReference>
<sequence>MKYQEKYDVVIVGSGLGGLVSAIILAKEGKSVCVLEKNNQFGGNLQTFVRNKTIFDTGVHYIGGLSEGQNLYQYFKYLGIIDDIELKQLDQNGFDIITFDDDTVEYRHGQGYDNFIKNLVEQFPEEEKAIHTYCDKLKETCRQFPLYMVEVGKPYYEDTKVFEIFAKDYIDSVTTNKKLRAVLSGSNLLYAGEADRTPFYVHALSVNSYIESSYRCVNGGSQITKALLKRLKEAGGEAYKRHEVTTFNLIDGEVASVTLANGIEIKGDTFISNIEPKLTIQMVGEGSFRKSYVSRIKNIESTMAAFTLYLVLKPGTFEYLNKNYYHYKDEDAVWDAFNYTQENWPRAYMISMGIKKNSDGYGDNLTAMTYMNFDEMKPWEGTFNTAADKNERGQTYDEFKKEKEEQFITEIEKKFPNIRDCIEAVYSSTPLSYRDYIGSNRGSMYGYVKDANNPLKSFISARTKIKNLYFTGQSLNMHGILGVTISGVVTCSLLLGSEYLVSKVKEANKKEVKV</sequence>
<dbReference type="InterPro" id="IPR052206">
    <property type="entry name" value="Retinol_saturase"/>
</dbReference>
<name>A0A1G7DTQ9_9FLAO</name>
<evidence type="ECO:0000256" key="2">
    <source>
        <dbReference type="ARBA" id="ARBA00022729"/>
    </source>
</evidence>
<dbReference type="STRING" id="227084.SAMN05421855_1011164"/>
<dbReference type="Pfam" id="PF13450">
    <property type="entry name" value="NAD_binding_8"/>
    <property type="match status" value="1"/>
</dbReference>
<keyword evidence="6" id="KW-0472">Membrane</keyword>
<keyword evidence="6" id="KW-1133">Transmembrane helix</keyword>
<evidence type="ECO:0000256" key="5">
    <source>
        <dbReference type="ARBA" id="ARBA00023027"/>
    </source>
</evidence>
<keyword evidence="4" id="KW-0521">NADP</keyword>
<dbReference type="EMBL" id="FNBA01000001">
    <property type="protein sequence ID" value="SDE54863.1"/>
    <property type="molecule type" value="Genomic_DNA"/>
</dbReference>
<dbReference type="InterPro" id="IPR036188">
    <property type="entry name" value="FAD/NAD-bd_sf"/>
</dbReference>
<protein>
    <submittedName>
        <fullName evidence="7">Phytoene dehydrogenase-related protein</fullName>
    </submittedName>
</protein>
<dbReference type="Proteomes" id="UP000199321">
    <property type="component" value="Unassembled WGS sequence"/>
</dbReference>
<dbReference type="AlphaFoldDB" id="A0A1G7DTQ9"/>
<dbReference type="Gene3D" id="3.50.50.60">
    <property type="entry name" value="FAD/NAD(P)-binding domain"/>
    <property type="match status" value="2"/>
</dbReference>
<organism evidence="7 8">
    <name type="scientific">Ulvibacter litoralis</name>
    <dbReference type="NCBI Taxonomy" id="227084"/>
    <lineage>
        <taxon>Bacteria</taxon>
        <taxon>Pseudomonadati</taxon>
        <taxon>Bacteroidota</taxon>
        <taxon>Flavobacteriia</taxon>
        <taxon>Flavobacteriales</taxon>
        <taxon>Flavobacteriaceae</taxon>
        <taxon>Ulvibacter</taxon>
    </lineage>
</organism>
<evidence type="ECO:0000313" key="8">
    <source>
        <dbReference type="Proteomes" id="UP000199321"/>
    </source>
</evidence>
<feature type="transmembrane region" description="Helical" evidence="6">
    <location>
        <begin position="480"/>
        <end position="501"/>
    </location>
</feature>
<keyword evidence="1" id="KW-0285">Flavoprotein</keyword>
<evidence type="ECO:0000256" key="4">
    <source>
        <dbReference type="ARBA" id="ARBA00022857"/>
    </source>
</evidence>
<evidence type="ECO:0000256" key="3">
    <source>
        <dbReference type="ARBA" id="ARBA00022827"/>
    </source>
</evidence>
<gene>
    <name evidence="7" type="ORF">SAMN05421855_1011164</name>
</gene>
<proteinExistence type="predicted"/>
<dbReference type="OrthoDB" id="9789960at2"/>
<evidence type="ECO:0000256" key="1">
    <source>
        <dbReference type="ARBA" id="ARBA00022630"/>
    </source>
</evidence>
<dbReference type="RefSeq" id="WP_093141687.1">
    <property type="nucleotide sequence ID" value="NZ_BMWO01000001.1"/>
</dbReference>
<feature type="transmembrane region" description="Helical" evidence="6">
    <location>
        <begin position="7"/>
        <end position="26"/>
    </location>
</feature>
<keyword evidence="8" id="KW-1185">Reference proteome</keyword>
<accession>A0A1G7DTQ9</accession>
<keyword evidence="3" id="KW-0274">FAD</keyword>
<evidence type="ECO:0000256" key="6">
    <source>
        <dbReference type="SAM" id="Phobius"/>
    </source>
</evidence>
<keyword evidence="2" id="KW-0732">Signal</keyword>